<dbReference type="AlphaFoldDB" id="A0A375HNJ3"/>
<proteinExistence type="predicted"/>
<evidence type="ECO:0000256" key="1">
    <source>
        <dbReference type="SAM" id="Phobius"/>
    </source>
</evidence>
<feature type="transmembrane region" description="Helical" evidence="1">
    <location>
        <begin position="116"/>
        <end position="133"/>
    </location>
</feature>
<reference evidence="4 5" key="1">
    <citation type="submission" date="2018-01" db="EMBL/GenBank/DDBJ databases">
        <authorList>
            <person name="Clerissi C."/>
        </authorList>
    </citation>
    <scope>NUCLEOTIDE SEQUENCE [LARGE SCALE GENOMIC DNA]</scope>
    <source>
        <strain evidence="2">Cupriavidus taiwanensis STM 6082</strain>
        <strain evidence="3">Cupriavidus taiwanensis STM 6160</strain>
        <plasmid evidence="4">ii</plasmid>
        <plasmid evidence="3">II</plasmid>
    </source>
</reference>
<keyword evidence="1" id="KW-0812">Transmembrane</keyword>
<feature type="transmembrane region" description="Helical" evidence="1">
    <location>
        <begin position="182"/>
        <end position="198"/>
    </location>
</feature>
<geneLocation type="plasmid" evidence="3">
    <name>II</name>
</geneLocation>
<evidence type="ECO:0000313" key="4">
    <source>
        <dbReference type="Proteomes" id="UP000255168"/>
    </source>
</evidence>
<dbReference type="Proteomes" id="UP000255168">
    <property type="component" value="Plasmid II"/>
</dbReference>
<keyword evidence="5" id="KW-1185">Reference proteome</keyword>
<evidence type="ECO:0000313" key="2">
    <source>
        <dbReference type="EMBL" id="SOZ38917.1"/>
    </source>
</evidence>
<dbReference type="EMBL" id="LT984807">
    <property type="protein sequence ID" value="SPD59442.1"/>
    <property type="molecule type" value="Genomic_DNA"/>
</dbReference>
<dbReference type="Proteomes" id="UP000256710">
    <property type="component" value="Unassembled WGS sequence"/>
</dbReference>
<keyword evidence="1" id="KW-1133">Transmembrane helix</keyword>
<feature type="transmembrane region" description="Helical" evidence="1">
    <location>
        <begin position="210"/>
        <end position="231"/>
    </location>
</feature>
<gene>
    <name evidence="2" type="ORF">CBM2605_B130214</name>
    <name evidence="3" type="ORF">CBM2607_MP20094</name>
</gene>
<dbReference type="RefSeq" id="WP_018008432.1">
    <property type="nucleotide sequence ID" value="NZ_AQUR01000106.1"/>
</dbReference>
<accession>A0A375HNJ3</accession>
<name>A0A375HNJ3_9BURK</name>
<keyword evidence="1" id="KW-0472">Membrane</keyword>
<keyword evidence="3" id="KW-0614">Plasmid</keyword>
<feature type="transmembrane region" description="Helical" evidence="1">
    <location>
        <begin position="140"/>
        <end position="162"/>
    </location>
</feature>
<feature type="transmembrane region" description="Helical" evidence="1">
    <location>
        <begin position="237"/>
        <end position="261"/>
    </location>
</feature>
<feature type="transmembrane region" description="Helical" evidence="1">
    <location>
        <begin position="38"/>
        <end position="55"/>
    </location>
</feature>
<evidence type="ECO:0000313" key="5">
    <source>
        <dbReference type="Proteomes" id="UP000256710"/>
    </source>
</evidence>
<dbReference type="EMBL" id="OFTC01000036">
    <property type="protein sequence ID" value="SOZ38917.1"/>
    <property type="molecule type" value="Genomic_DNA"/>
</dbReference>
<evidence type="ECO:0000313" key="3">
    <source>
        <dbReference type="EMBL" id="SPD59442.1"/>
    </source>
</evidence>
<protein>
    <submittedName>
        <fullName evidence="3">Uncharacterized protein</fullName>
    </submittedName>
</protein>
<sequence>MPRQASDPTAEPAAARDKGDALGLATLYHARQRSLQRLILDLPTLAAIPLVAAAFNAAEWMLRAQLSAAWAAVLAFWIDKLRLDGTVAERAVPLGWLNLPLPYINVSAAVPDAPTWWLTLLGTLAAALLALRLRDHYLPLRYFVLFAVFVQATALLFFAVAPDSFPYSASGYLDNGLKTSCGLLWLMPWAHALTYYIFRFAWWKKVSLTLLTLAFVVVAVPLQLALHLYVLSCCSLLMMPLLSFVLGPTVMVAGCIGLYGWAMSWSRAGEQNT</sequence>
<geneLocation type="plasmid" evidence="4">
    <name>ii</name>
</geneLocation>
<organism evidence="3 4">
    <name type="scientific">Cupriavidus neocaledonicus</name>
    <dbReference type="NCBI Taxonomy" id="1040979"/>
    <lineage>
        <taxon>Bacteria</taxon>
        <taxon>Pseudomonadati</taxon>
        <taxon>Pseudomonadota</taxon>
        <taxon>Betaproteobacteria</taxon>
        <taxon>Burkholderiales</taxon>
        <taxon>Burkholderiaceae</taxon>
        <taxon>Cupriavidus</taxon>
    </lineage>
</organism>